<dbReference type="Pfam" id="PF08874">
    <property type="entry name" value="DUF1835"/>
    <property type="match status" value="1"/>
</dbReference>
<dbReference type="RefSeq" id="WP_155168714.1">
    <property type="nucleotide sequence ID" value="NZ_BAAAFL010000015.1"/>
</dbReference>
<dbReference type="InterPro" id="IPR014973">
    <property type="entry name" value="DUF1835"/>
</dbReference>
<accession>A0ABW9RHP2</accession>
<sequence length="250" mass="28394">MSSKYHILNGDALKEQFPDDLPGDIIVLRECLIDGPVHGKTPDEFYKVRAKFISELDSGIPEGTYYDRTVPELDKVSAIPDNSDVTMWFEDDLFCQVNFWFAVSLLLQKSIQLFLVRPPYHNLYGFGGLDNDALQTAFKERAAITEPGKIAQLWEVYKAGDSMNLLQLAGELEQKYPFIKNAVQAHIDRQPQGDFPGRPKASLKAIMSELQTDNFGTIFQEFCKRESIYGYGDLQVKRLLDEVVKEGDRS</sequence>
<feature type="domain" description="DUF1835" evidence="1">
    <location>
        <begin position="12"/>
        <end position="117"/>
    </location>
</feature>
<gene>
    <name evidence="2" type="ORF">E1163_01270</name>
</gene>
<evidence type="ECO:0000313" key="2">
    <source>
        <dbReference type="EMBL" id="MTI23573.1"/>
    </source>
</evidence>
<name>A0ABW9RHP2_9BACT</name>
<keyword evidence="3" id="KW-1185">Reference proteome</keyword>
<comment type="caution">
    <text evidence="2">The sequence shown here is derived from an EMBL/GenBank/DDBJ whole genome shotgun (WGS) entry which is preliminary data.</text>
</comment>
<organism evidence="2 3">
    <name type="scientific">Fulvivirga kasyanovii</name>
    <dbReference type="NCBI Taxonomy" id="396812"/>
    <lineage>
        <taxon>Bacteria</taxon>
        <taxon>Pseudomonadati</taxon>
        <taxon>Bacteroidota</taxon>
        <taxon>Cytophagia</taxon>
        <taxon>Cytophagales</taxon>
        <taxon>Fulvivirgaceae</taxon>
        <taxon>Fulvivirga</taxon>
    </lineage>
</organism>
<reference evidence="2 3" key="1">
    <citation type="submission" date="2019-02" db="EMBL/GenBank/DDBJ databases">
        <authorList>
            <person name="Goldberg S.R."/>
            <person name="Haltli B.A."/>
            <person name="Correa H."/>
            <person name="Russell K.G."/>
        </authorList>
    </citation>
    <scope>NUCLEOTIDE SEQUENCE [LARGE SCALE GENOMIC DNA]</scope>
    <source>
        <strain evidence="2 3">JCM 16186</strain>
    </source>
</reference>
<evidence type="ECO:0000313" key="3">
    <source>
        <dbReference type="Proteomes" id="UP000798808"/>
    </source>
</evidence>
<evidence type="ECO:0000259" key="1">
    <source>
        <dbReference type="Pfam" id="PF08874"/>
    </source>
</evidence>
<protein>
    <submittedName>
        <fullName evidence="2">DUF1835 domain-containing protein</fullName>
    </submittedName>
</protein>
<proteinExistence type="predicted"/>
<dbReference type="Proteomes" id="UP000798808">
    <property type="component" value="Unassembled WGS sequence"/>
</dbReference>
<dbReference type="EMBL" id="SMLW01000239">
    <property type="protein sequence ID" value="MTI23573.1"/>
    <property type="molecule type" value="Genomic_DNA"/>
</dbReference>